<sequence>MSRSVHRPRFSAAGAPFWILAGVYVAIGALLCWSLSTWAISGVAAVLAFAAWLLLIAVAVRVIFARTSLVVDDEAVTSISAVGTSTTLRRDELVRVVSIGRLRGSLPGGVLLALARDGRRIGAAEWLWGSQTGDALARALAGDQVPLEQRPTMGPVDLVREFGVDPAVRRRPVAYAVTMLVSAGAGILIAWPLVDRLL</sequence>
<keyword evidence="3" id="KW-1185">Reference proteome</keyword>
<gene>
    <name evidence="2" type="ORF">GCM10009741_10030</name>
</gene>
<keyword evidence="1" id="KW-1133">Transmembrane helix</keyword>
<keyword evidence="1" id="KW-0472">Membrane</keyword>
<feature type="transmembrane region" description="Helical" evidence="1">
    <location>
        <begin position="173"/>
        <end position="194"/>
    </location>
</feature>
<evidence type="ECO:0000313" key="3">
    <source>
        <dbReference type="Proteomes" id="UP001500363"/>
    </source>
</evidence>
<dbReference type="Proteomes" id="UP001500363">
    <property type="component" value="Unassembled WGS sequence"/>
</dbReference>
<feature type="transmembrane region" description="Helical" evidence="1">
    <location>
        <begin position="42"/>
        <end position="64"/>
    </location>
</feature>
<keyword evidence="1" id="KW-0812">Transmembrane</keyword>
<reference evidence="3" key="1">
    <citation type="journal article" date="2019" name="Int. J. Syst. Evol. Microbiol.">
        <title>The Global Catalogue of Microorganisms (GCM) 10K type strain sequencing project: providing services to taxonomists for standard genome sequencing and annotation.</title>
        <authorList>
            <consortium name="The Broad Institute Genomics Platform"/>
            <consortium name="The Broad Institute Genome Sequencing Center for Infectious Disease"/>
            <person name="Wu L."/>
            <person name="Ma J."/>
        </authorList>
    </citation>
    <scope>NUCLEOTIDE SEQUENCE [LARGE SCALE GENOMIC DNA]</scope>
    <source>
        <strain evidence="3">JCM 14303</strain>
    </source>
</reference>
<evidence type="ECO:0000313" key="2">
    <source>
        <dbReference type="EMBL" id="GAA1513864.1"/>
    </source>
</evidence>
<name>A0ABP4L070_9ACTN</name>
<evidence type="ECO:0000256" key="1">
    <source>
        <dbReference type="SAM" id="Phobius"/>
    </source>
</evidence>
<organism evidence="2 3">
    <name type="scientific">Kribbella lupini</name>
    <dbReference type="NCBI Taxonomy" id="291602"/>
    <lineage>
        <taxon>Bacteria</taxon>
        <taxon>Bacillati</taxon>
        <taxon>Actinomycetota</taxon>
        <taxon>Actinomycetes</taxon>
        <taxon>Propionibacteriales</taxon>
        <taxon>Kribbellaceae</taxon>
        <taxon>Kribbella</taxon>
    </lineage>
</organism>
<comment type="caution">
    <text evidence="2">The sequence shown here is derived from an EMBL/GenBank/DDBJ whole genome shotgun (WGS) entry which is preliminary data.</text>
</comment>
<protein>
    <recommendedName>
        <fullName evidence="4">PH (Pleckstrin Homology) domain-containing protein</fullName>
    </recommendedName>
</protein>
<proteinExistence type="predicted"/>
<evidence type="ECO:0008006" key="4">
    <source>
        <dbReference type="Google" id="ProtNLM"/>
    </source>
</evidence>
<accession>A0ABP4L070</accession>
<dbReference type="EMBL" id="BAAANC010000001">
    <property type="protein sequence ID" value="GAA1513864.1"/>
    <property type="molecule type" value="Genomic_DNA"/>
</dbReference>
<dbReference type="RefSeq" id="WP_344170019.1">
    <property type="nucleotide sequence ID" value="NZ_BAAANC010000001.1"/>
</dbReference>
<feature type="transmembrane region" description="Helical" evidence="1">
    <location>
        <begin position="12"/>
        <end position="36"/>
    </location>
</feature>